<feature type="region of interest" description="Disordered" evidence="13">
    <location>
        <begin position="148"/>
        <end position="168"/>
    </location>
</feature>
<dbReference type="InterPro" id="IPR041562">
    <property type="entry name" value="MCM_lid"/>
</dbReference>
<evidence type="ECO:0000256" key="8">
    <source>
        <dbReference type="ARBA" id="ARBA00023125"/>
    </source>
</evidence>
<dbReference type="PRINTS" id="PR01662">
    <property type="entry name" value="MCMPROTEIN6"/>
</dbReference>
<evidence type="ECO:0000256" key="6">
    <source>
        <dbReference type="ARBA" id="ARBA00022806"/>
    </source>
</evidence>
<dbReference type="Pfam" id="PF18263">
    <property type="entry name" value="WHD_MCM6"/>
    <property type="match status" value="1"/>
</dbReference>
<dbReference type="GO" id="GO:0003677">
    <property type="term" value="F:DNA binding"/>
    <property type="evidence" value="ECO:0007669"/>
    <property type="project" value="UniProtKB-KW"/>
</dbReference>
<dbReference type="GO" id="GO:0016787">
    <property type="term" value="F:hydrolase activity"/>
    <property type="evidence" value="ECO:0007669"/>
    <property type="project" value="UniProtKB-KW"/>
</dbReference>
<keyword evidence="5 12" id="KW-0378">Hydrolase</keyword>
<dbReference type="FunFam" id="2.20.28.10:FF:000003">
    <property type="entry name" value="DNA helicase"/>
    <property type="match status" value="1"/>
</dbReference>
<dbReference type="SUPFAM" id="SSF52540">
    <property type="entry name" value="P-loop containing nucleoside triphosphate hydrolases"/>
    <property type="match status" value="1"/>
</dbReference>
<dbReference type="Gene3D" id="2.40.50.140">
    <property type="entry name" value="Nucleic acid-binding proteins"/>
    <property type="match status" value="1"/>
</dbReference>
<dbReference type="InterPro" id="IPR027925">
    <property type="entry name" value="MCM_N"/>
</dbReference>
<dbReference type="PANTHER" id="PTHR11630:SF43">
    <property type="entry name" value="DNA REPLICATION LICENSING FACTOR MCM6"/>
    <property type="match status" value="1"/>
</dbReference>
<feature type="compositionally biased region" description="Basic residues" evidence="13">
    <location>
        <begin position="944"/>
        <end position="953"/>
    </location>
</feature>
<evidence type="ECO:0000256" key="5">
    <source>
        <dbReference type="ARBA" id="ARBA00022801"/>
    </source>
</evidence>
<evidence type="ECO:0000256" key="11">
    <source>
        <dbReference type="RuleBase" id="RU004070"/>
    </source>
</evidence>
<feature type="region of interest" description="Disordered" evidence="13">
    <location>
        <begin position="1"/>
        <end position="117"/>
    </location>
</feature>
<evidence type="ECO:0000256" key="13">
    <source>
        <dbReference type="SAM" id="MobiDB-lite"/>
    </source>
</evidence>
<feature type="compositionally biased region" description="Acidic residues" evidence="13">
    <location>
        <begin position="892"/>
        <end position="907"/>
    </location>
</feature>
<dbReference type="InterPro" id="IPR041024">
    <property type="entry name" value="Mcm6_C"/>
</dbReference>
<feature type="region of interest" description="Disordered" evidence="13">
    <location>
        <begin position="371"/>
        <end position="393"/>
    </location>
</feature>
<evidence type="ECO:0000256" key="1">
    <source>
        <dbReference type="ARBA" id="ARBA00004123"/>
    </source>
</evidence>
<dbReference type="InterPro" id="IPR027417">
    <property type="entry name" value="P-loop_NTPase"/>
</dbReference>
<organism evidence="15 16">
    <name type="scientific">Stephanodiscus triporus</name>
    <dbReference type="NCBI Taxonomy" id="2934178"/>
    <lineage>
        <taxon>Eukaryota</taxon>
        <taxon>Sar</taxon>
        <taxon>Stramenopiles</taxon>
        <taxon>Ochrophyta</taxon>
        <taxon>Bacillariophyta</taxon>
        <taxon>Coscinodiscophyceae</taxon>
        <taxon>Thalassiosirophycidae</taxon>
        <taxon>Stephanodiscales</taxon>
        <taxon>Stephanodiscaceae</taxon>
        <taxon>Stephanodiscus</taxon>
    </lineage>
</organism>
<keyword evidence="9" id="KW-0539">Nucleus</keyword>
<feature type="compositionally biased region" description="Low complexity" evidence="13">
    <location>
        <begin position="93"/>
        <end position="108"/>
    </location>
</feature>
<evidence type="ECO:0000256" key="4">
    <source>
        <dbReference type="ARBA" id="ARBA00022741"/>
    </source>
</evidence>
<keyword evidence="7 11" id="KW-0067">ATP-binding</keyword>
<dbReference type="GO" id="GO:0006270">
    <property type="term" value="P:DNA replication initiation"/>
    <property type="evidence" value="ECO:0007669"/>
    <property type="project" value="UniProtKB-UniRule"/>
</dbReference>
<comment type="caution">
    <text evidence="15">The sequence shown here is derived from an EMBL/GenBank/DDBJ whole genome shotgun (WGS) entry which is preliminary data.</text>
</comment>
<protein>
    <recommendedName>
        <fullName evidence="12">DNA replication licensing factor MCM6</fullName>
        <ecNumber evidence="12">3.6.4.12</ecNumber>
    </recommendedName>
</protein>
<keyword evidence="16" id="KW-1185">Reference proteome</keyword>
<evidence type="ECO:0000256" key="9">
    <source>
        <dbReference type="ARBA" id="ARBA00023242"/>
    </source>
</evidence>
<keyword evidence="8 11" id="KW-0238">DNA-binding</keyword>
<evidence type="ECO:0000256" key="12">
    <source>
        <dbReference type="RuleBase" id="RU368064"/>
    </source>
</evidence>
<keyword evidence="3 12" id="KW-0235">DNA replication</keyword>
<keyword evidence="6 12" id="KW-0347">Helicase</keyword>
<keyword evidence="4 11" id="KW-0547">Nucleotide-binding</keyword>
<evidence type="ECO:0000313" key="16">
    <source>
        <dbReference type="Proteomes" id="UP001530315"/>
    </source>
</evidence>
<dbReference type="Pfam" id="PF17207">
    <property type="entry name" value="MCM_OB"/>
    <property type="match status" value="1"/>
</dbReference>
<feature type="compositionally biased region" description="Gly residues" evidence="13">
    <location>
        <begin position="375"/>
        <end position="392"/>
    </location>
</feature>
<comment type="similarity">
    <text evidence="2 11">Belongs to the MCM family.</text>
</comment>
<dbReference type="InterPro" id="IPR018525">
    <property type="entry name" value="MCM_CS"/>
</dbReference>
<dbReference type="Pfam" id="PF14551">
    <property type="entry name" value="MCM_N"/>
    <property type="match status" value="1"/>
</dbReference>
<dbReference type="Gene3D" id="1.20.58.870">
    <property type="match status" value="1"/>
</dbReference>
<dbReference type="EMBL" id="JALLAZ020001369">
    <property type="protein sequence ID" value="KAL3776132.1"/>
    <property type="molecule type" value="Genomic_DNA"/>
</dbReference>
<dbReference type="Gene3D" id="3.30.1640.10">
    <property type="entry name" value="mini-chromosome maintenance (MCM) complex, chain A, domain 1"/>
    <property type="match status" value="1"/>
</dbReference>
<feature type="region of interest" description="Disordered" evidence="13">
    <location>
        <begin position="892"/>
        <end position="953"/>
    </location>
</feature>
<dbReference type="Proteomes" id="UP001530315">
    <property type="component" value="Unassembled WGS sequence"/>
</dbReference>
<name>A0ABD3NJV5_9STRA</name>
<feature type="domain" description="MCM C-terminal AAA(+) ATPase" evidence="14">
    <location>
        <begin position="571"/>
        <end position="778"/>
    </location>
</feature>
<dbReference type="InterPro" id="IPR031327">
    <property type="entry name" value="MCM"/>
</dbReference>
<comment type="function">
    <text evidence="12">Acts as component of the MCM2-7 complex (MCM complex) which is the replicative helicase essential for 'once per cell cycle' DNA replication initiation and elongation in eukaryotic cells. The active ATPase sites in the MCM2-7 ring are formed through the interaction surfaces of two neighboring subunits such that a critical structure of a conserved arginine finger motif is provided in trans relative to the ATP-binding site of the Walker A box of the adjacent subunit. The six ATPase active sites, however, are likely to contribute differentially to the complex helicase activity.</text>
</comment>
<evidence type="ECO:0000256" key="10">
    <source>
        <dbReference type="ARBA" id="ARBA00023306"/>
    </source>
</evidence>
<evidence type="ECO:0000256" key="7">
    <source>
        <dbReference type="ARBA" id="ARBA00022840"/>
    </source>
</evidence>
<dbReference type="PROSITE" id="PS50051">
    <property type="entry name" value="MCM_2"/>
    <property type="match status" value="1"/>
</dbReference>
<dbReference type="SMART" id="SM00350">
    <property type="entry name" value="MCM"/>
    <property type="match status" value="1"/>
</dbReference>
<dbReference type="GO" id="GO:0003678">
    <property type="term" value="F:DNA helicase activity"/>
    <property type="evidence" value="ECO:0007669"/>
    <property type="project" value="UniProtKB-EC"/>
</dbReference>
<dbReference type="InterPro" id="IPR012340">
    <property type="entry name" value="NA-bd_OB-fold"/>
</dbReference>
<feature type="compositionally biased region" description="Low complexity" evidence="13">
    <location>
        <begin position="192"/>
        <end position="203"/>
    </location>
</feature>
<accession>A0ABD3NJV5</accession>
<dbReference type="SUPFAM" id="SSF50249">
    <property type="entry name" value="Nucleic acid-binding proteins"/>
    <property type="match status" value="1"/>
</dbReference>
<evidence type="ECO:0000256" key="3">
    <source>
        <dbReference type="ARBA" id="ARBA00022705"/>
    </source>
</evidence>
<comment type="subunit">
    <text evidence="12">Component of the MCM2-7 complex.</text>
</comment>
<dbReference type="AlphaFoldDB" id="A0ABD3NJV5"/>
<evidence type="ECO:0000313" key="15">
    <source>
        <dbReference type="EMBL" id="KAL3776132.1"/>
    </source>
</evidence>
<dbReference type="PANTHER" id="PTHR11630">
    <property type="entry name" value="DNA REPLICATION LICENSING FACTOR MCM FAMILY MEMBER"/>
    <property type="match status" value="1"/>
</dbReference>
<dbReference type="Gene3D" id="2.20.28.10">
    <property type="match status" value="1"/>
</dbReference>
<comment type="subcellular location">
    <subcellularLocation>
        <location evidence="1 12">Nucleus</location>
    </subcellularLocation>
</comment>
<sequence>MISSAAPNNPRDTSNSGNSRPPPSTRDGGGGNDVDNDASASRPPRLATPPRGDGDYDFDDVSVARAAAEVSVMPPAGPGAGVGGAGAGDGGARARPPGAEAAAAAIQGTSGGEGGEASAFEVVDEGGELVRVRFHEFLVSYSEIVNEQPADGNANDAMEEDDDDGAAPLAKTHQYFPYLEQAGQIARRQLKSTSSNFSNSASGNDDDDDDDGDDADMSSFSSTICVNYRHLHSYDPDLAEAVEAEYVRFEPHIRRAARKFVLDCHPELDRASAGGVMKDGGVVSSYFVAIYNAPTVLPVRALRTGTIGRFTAISGTVTRSSDVRPELLVGSFRCQKCGLVAPDVMQQYHLTRPPLCRNPRCQNRSPGDFHLEISGPGGGGGDGGDNAGGGGSEFVDWQRLRVQENADEIPPGSMPRTIDVVLRNEMVERAKPGDRVVLTGSLVVVPDGSALARAGEAARASASASNLQAGREAAAGGGGGVRGLASLGVRELTYRTCFVACCVLPSDVAGRIRRRGEETALRGNEGHVNESWLFGMGAEAADSPKTAQEVAMEFTEEEKEEIRRMKGMSRLYDKLADSIAPATFGHQEVKRGILLMLLSGVHKTTSEGIRLRGDINVCIVGDPSTAKSQFLKFVHSFLPDRCVYTSGKAASAAGLTAAVTRDQDTGDFCIEAGALMLADNGVCCIDEFDKMDPHDQVAIHEAMEQQTISITKAGITATLNARASILAAANPIYGRYDRSKTLRANVQLSAPILSRFDLFFVVLDECDDVADYNVAKHIIDVHRCDEAVVDPPFSQDQMLRYIRFARTLNPQITEESRRVLVDCYRKLRQGDTMGRSRTAYRITVRQLESLIRLSEALARLHCDDLVRPSYVREAFRLLRKSIIHVETEDVTFDEGDDFDDGPPDDYVENGGDIGDAPPPPEAAAGDMEDDNEAAHDSSQQQPPKSKKAKKVKKKTQISFEQYETISNAIATYLRSRESEAERVEGEGEGDGEESTYLTWGKVADWYLEQCESTIGESLEELNHMRKLTNLVLRRLVKVDHVLVVIGDSDIPELDRKLAVHPNYVVG</sequence>
<dbReference type="FunFam" id="3.40.50.300:FF:000115">
    <property type="entry name" value="DNA helicase"/>
    <property type="match status" value="1"/>
</dbReference>
<dbReference type="InterPro" id="IPR008049">
    <property type="entry name" value="MCM6"/>
</dbReference>
<dbReference type="Pfam" id="PF17855">
    <property type="entry name" value="MCM_lid"/>
    <property type="match status" value="1"/>
</dbReference>
<feature type="region of interest" description="Disordered" evidence="13">
    <location>
        <begin position="189"/>
        <end position="215"/>
    </location>
</feature>
<evidence type="ECO:0000259" key="14">
    <source>
        <dbReference type="PROSITE" id="PS50051"/>
    </source>
</evidence>
<feature type="compositionally biased region" description="Low complexity" evidence="13">
    <location>
        <begin position="61"/>
        <end position="74"/>
    </location>
</feature>
<feature type="compositionally biased region" description="Acidic residues" evidence="13">
    <location>
        <begin position="204"/>
        <end position="215"/>
    </location>
</feature>
<evidence type="ECO:0000256" key="2">
    <source>
        <dbReference type="ARBA" id="ARBA00008010"/>
    </source>
</evidence>
<dbReference type="PRINTS" id="PR01657">
    <property type="entry name" value="MCMFAMILY"/>
</dbReference>
<keyword evidence="10 12" id="KW-0131">Cell cycle</keyword>
<dbReference type="PROSITE" id="PS00847">
    <property type="entry name" value="MCM_1"/>
    <property type="match status" value="1"/>
</dbReference>
<feature type="compositionally biased region" description="Polar residues" evidence="13">
    <location>
        <begin position="1"/>
        <end position="19"/>
    </location>
</feature>
<dbReference type="Gene3D" id="3.40.50.300">
    <property type="entry name" value="P-loop containing nucleotide triphosphate hydrolases"/>
    <property type="match status" value="1"/>
</dbReference>
<dbReference type="Pfam" id="PF00493">
    <property type="entry name" value="MCM"/>
    <property type="match status" value="1"/>
</dbReference>
<dbReference type="GO" id="GO:0042555">
    <property type="term" value="C:MCM complex"/>
    <property type="evidence" value="ECO:0007669"/>
    <property type="project" value="UniProtKB-UniRule"/>
</dbReference>
<proteinExistence type="inferred from homology"/>
<gene>
    <name evidence="15" type="ORF">ACHAW5_003250</name>
</gene>
<dbReference type="GO" id="GO:0005524">
    <property type="term" value="F:ATP binding"/>
    <property type="evidence" value="ECO:0007669"/>
    <property type="project" value="UniProtKB-UniRule"/>
</dbReference>
<dbReference type="GO" id="GO:0005634">
    <property type="term" value="C:nucleus"/>
    <property type="evidence" value="ECO:0007669"/>
    <property type="project" value="UniProtKB-SubCell"/>
</dbReference>
<feature type="compositionally biased region" description="Gly residues" evidence="13">
    <location>
        <begin position="78"/>
        <end position="91"/>
    </location>
</feature>
<reference evidence="15 16" key="1">
    <citation type="submission" date="2024-10" db="EMBL/GenBank/DDBJ databases">
        <title>Updated reference genomes for cyclostephanoid diatoms.</title>
        <authorList>
            <person name="Roberts W.R."/>
            <person name="Alverson A.J."/>
        </authorList>
    </citation>
    <scope>NUCLEOTIDE SEQUENCE [LARGE SCALE GENOMIC DNA]</scope>
    <source>
        <strain evidence="15 16">AJA276-08</strain>
    </source>
</reference>
<dbReference type="CDD" id="cd17757">
    <property type="entry name" value="MCM6"/>
    <property type="match status" value="1"/>
</dbReference>
<dbReference type="InterPro" id="IPR001208">
    <property type="entry name" value="MCM_dom"/>
</dbReference>
<comment type="catalytic activity">
    <reaction evidence="12">
        <text>ATP + H2O = ADP + phosphate + H(+)</text>
        <dbReference type="Rhea" id="RHEA:13065"/>
        <dbReference type="ChEBI" id="CHEBI:15377"/>
        <dbReference type="ChEBI" id="CHEBI:15378"/>
        <dbReference type="ChEBI" id="CHEBI:30616"/>
        <dbReference type="ChEBI" id="CHEBI:43474"/>
        <dbReference type="ChEBI" id="CHEBI:456216"/>
        <dbReference type="EC" id="3.6.4.12"/>
    </reaction>
</comment>
<dbReference type="EC" id="3.6.4.12" evidence="12"/>
<dbReference type="InterPro" id="IPR033762">
    <property type="entry name" value="MCM_OB"/>
</dbReference>